<dbReference type="Gene3D" id="3.40.1550.20">
    <property type="entry name" value="Transcriptional regulator MraZ domain"/>
    <property type="match status" value="1"/>
</dbReference>
<evidence type="ECO:0000259" key="7">
    <source>
        <dbReference type="PROSITE" id="PS51740"/>
    </source>
</evidence>
<dbReference type="PANTHER" id="PTHR34701">
    <property type="entry name" value="TRANSCRIPTIONAL REGULATOR MRAZ"/>
    <property type="match status" value="1"/>
</dbReference>
<dbReference type="Pfam" id="PF02381">
    <property type="entry name" value="MraZ"/>
    <property type="match status" value="2"/>
</dbReference>
<evidence type="ECO:0000256" key="3">
    <source>
        <dbReference type="ARBA" id="ARBA00022737"/>
    </source>
</evidence>
<dbReference type="EMBL" id="BARW01008735">
    <property type="protein sequence ID" value="GAI86993.1"/>
    <property type="molecule type" value="Genomic_DNA"/>
</dbReference>
<dbReference type="InterPro" id="IPR035644">
    <property type="entry name" value="MraZ_C"/>
</dbReference>
<gene>
    <name evidence="8" type="ORF">S12H4_17801</name>
</gene>
<feature type="domain" description="SpoVT-AbrB" evidence="7">
    <location>
        <begin position="76"/>
        <end position="119"/>
    </location>
</feature>
<protein>
    <recommendedName>
        <fullName evidence="1">Transcriptional regulator MraZ</fullName>
    </recommendedName>
</protein>
<keyword evidence="2" id="KW-0963">Cytoplasm</keyword>
<comment type="caution">
    <text evidence="8">The sequence shown here is derived from an EMBL/GenBank/DDBJ whole genome shotgun (WGS) entry which is preliminary data.</text>
</comment>
<keyword evidence="3" id="KW-0677">Repeat</keyword>
<dbReference type="SUPFAM" id="SSF89447">
    <property type="entry name" value="AbrB/MazE/MraZ-like"/>
    <property type="match status" value="1"/>
</dbReference>
<evidence type="ECO:0000256" key="4">
    <source>
        <dbReference type="ARBA" id="ARBA00023015"/>
    </source>
</evidence>
<sequence length="141" mass="16279">MFFGEFEYKIDEKGRVPIPPRFRRELKEGVVLTPGVEQCITAYPLSEWKKLAATLTTGSVTRSKLRRLNRAIFATAFSLNIDGQGRIALPIPLRQYADIEDEVVIAGANNYLELWNKERWEAEKALSQEQTWQIIESLERH</sequence>
<reference evidence="8" key="1">
    <citation type="journal article" date="2014" name="Front. Microbiol.">
        <title>High frequency of phylogenetically diverse reductive dehalogenase-homologous genes in deep subseafloor sedimentary metagenomes.</title>
        <authorList>
            <person name="Kawai M."/>
            <person name="Futagami T."/>
            <person name="Toyoda A."/>
            <person name="Takaki Y."/>
            <person name="Nishi S."/>
            <person name="Hori S."/>
            <person name="Arai W."/>
            <person name="Tsubouchi T."/>
            <person name="Morono Y."/>
            <person name="Uchiyama I."/>
            <person name="Ito T."/>
            <person name="Fujiyama A."/>
            <person name="Inagaki F."/>
            <person name="Takami H."/>
        </authorList>
    </citation>
    <scope>NUCLEOTIDE SEQUENCE</scope>
    <source>
        <strain evidence="8">Expedition CK06-06</strain>
    </source>
</reference>
<evidence type="ECO:0000256" key="6">
    <source>
        <dbReference type="ARBA" id="ARBA00023163"/>
    </source>
</evidence>
<dbReference type="GO" id="GO:0000976">
    <property type="term" value="F:transcription cis-regulatory region binding"/>
    <property type="evidence" value="ECO:0007669"/>
    <property type="project" value="TreeGrafter"/>
</dbReference>
<dbReference type="InterPro" id="IPR020603">
    <property type="entry name" value="MraZ_dom"/>
</dbReference>
<accession>X1S2B2</accession>
<dbReference type="CDD" id="cd16321">
    <property type="entry name" value="MraZ_C"/>
    <property type="match status" value="1"/>
</dbReference>
<dbReference type="InterPro" id="IPR007159">
    <property type="entry name" value="SpoVT-AbrB_dom"/>
</dbReference>
<evidence type="ECO:0000256" key="5">
    <source>
        <dbReference type="ARBA" id="ARBA00023125"/>
    </source>
</evidence>
<name>X1S2B2_9ZZZZ</name>
<keyword evidence="5" id="KW-0238">DNA-binding</keyword>
<dbReference type="PANTHER" id="PTHR34701:SF1">
    <property type="entry name" value="TRANSCRIPTIONAL REGULATOR MRAZ"/>
    <property type="match status" value="1"/>
</dbReference>
<dbReference type="HAMAP" id="MF_01008">
    <property type="entry name" value="MraZ"/>
    <property type="match status" value="1"/>
</dbReference>
<keyword evidence="4" id="KW-0805">Transcription regulation</keyword>
<proteinExistence type="inferred from homology"/>
<dbReference type="PROSITE" id="PS51740">
    <property type="entry name" value="SPOVT_ABRB"/>
    <property type="match status" value="2"/>
</dbReference>
<dbReference type="NCBIfam" id="TIGR00242">
    <property type="entry name" value="division/cell wall cluster transcriptional repressor MraZ"/>
    <property type="match status" value="1"/>
</dbReference>
<evidence type="ECO:0000313" key="8">
    <source>
        <dbReference type="EMBL" id="GAI86993.1"/>
    </source>
</evidence>
<dbReference type="InterPro" id="IPR038619">
    <property type="entry name" value="MraZ_sf"/>
</dbReference>
<dbReference type="CDD" id="cd16320">
    <property type="entry name" value="MraZ_N"/>
    <property type="match status" value="1"/>
</dbReference>
<organism evidence="8">
    <name type="scientific">marine sediment metagenome</name>
    <dbReference type="NCBI Taxonomy" id="412755"/>
    <lineage>
        <taxon>unclassified sequences</taxon>
        <taxon>metagenomes</taxon>
        <taxon>ecological metagenomes</taxon>
    </lineage>
</organism>
<evidence type="ECO:0000256" key="1">
    <source>
        <dbReference type="ARBA" id="ARBA00013860"/>
    </source>
</evidence>
<dbReference type="AlphaFoldDB" id="X1S2B2"/>
<dbReference type="InterPro" id="IPR003444">
    <property type="entry name" value="MraZ"/>
</dbReference>
<feature type="domain" description="SpoVT-AbrB" evidence="7">
    <location>
        <begin position="5"/>
        <end position="47"/>
    </location>
</feature>
<dbReference type="InterPro" id="IPR035642">
    <property type="entry name" value="MraZ_N"/>
</dbReference>
<evidence type="ECO:0000256" key="2">
    <source>
        <dbReference type="ARBA" id="ARBA00022490"/>
    </source>
</evidence>
<dbReference type="GO" id="GO:0003700">
    <property type="term" value="F:DNA-binding transcription factor activity"/>
    <property type="evidence" value="ECO:0007669"/>
    <property type="project" value="InterPro"/>
</dbReference>
<dbReference type="GO" id="GO:2000143">
    <property type="term" value="P:negative regulation of DNA-templated transcription initiation"/>
    <property type="evidence" value="ECO:0007669"/>
    <property type="project" value="TreeGrafter"/>
</dbReference>
<keyword evidence="6" id="KW-0804">Transcription</keyword>
<dbReference type="InterPro" id="IPR037914">
    <property type="entry name" value="SpoVT-AbrB_sf"/>
</dbReference>